<dbReference type="InterPro" id="IPR013642">
    <property type="entry name" value="CLCA_N"/>
</dbReference>
<keyword evidence="3" id="KW-1185">Reference proteome</keyword>
<evidence type="ECO:0000313" key="2">
    <source>
        <dbReference type="EMBL" id="KAF5888634.1"/>
    </source>
</evidence>
<feature type="domain" description="Calcium-activated chloride channel N-terminal" evidence="1">
    <location>
        <begin position="1"/>
        <end position="54"/>
    </location>
</feature>
<proteinExistence type="predicted"/>
<gene>
    <name evidence="2" type="primary">clca1</name>
    <name evidence="2" type="ORF">DAT39_021666</name>
</gene>
<protein>
    <submittedName>
        <fullName evidence="2">Epithelial chloride channel -like protein</fullName>
    </submittedName>
</protein>
<organism evidence="2 3">
    <name type="scientific">Clarias magur</name>
    <name type="common">Asian catfish</name>
    <name type="synonym">Macropteronotus magur</name>
    <dbReference type="NCBI Taxonomy" id="1594786"/>
    <lineage>
        <taxon>Eukaryota</taxon>
        <taxon>Metazoa</taxon>
        <taxon>Chordata</taxon>
        <taxon>Craniata</taxon>
        <taxon>Vertebrata</taxon>
        <taxon>Euteleostomi</taxon>
        <taxon>Actinopterygii</taxon>
        <taxon>Neopterygii</taxon>
        <taxon>Teleostei</taxon>
        <taxon>Ostariophysi</taxon>
        <taxon>Siluriformes</taxon>
        <taxon>Clariidae</taxon>
        <taxon>Clarias</taxon>
    </lineage>
</organism>
<accession>A0A8J4TCM0</accession>
<reference evidence="2" key="1">
    <citation type="submission" date="2020-07" db="EMBL/GenBank/DDBJ databases">
        <title>Clarias magur genome sequencing, assembly and annotation.</title>
        <authorList>
            <person name="Kushwaha B."/>
            <person name="Kumar R."/>
            <person name="Das P."/>
            <person name="Joshi C.G."/>
            <person name="Kumar D."/>
            <person name="Nagpure N.S."/>
            <person name="Pandey M."/>
            <person name="Agarwal S."/>
            <person name="Srivastava S."/>
            <person name="Singh M."/>
            <person name="Sahoo L."/>
            <person name="Jayasankar P."/>
            <person name="Meher P.K."/>
            <person name="Koringa P.G."/>
            <person name="Iquebal M.A."/>
            <person name="Das S.P."/>
            <person name="Bit A."/>
            <person name="Patnaik S."/>
            <person name="Patel N."/>
            <person name="Shah T.M."/>
            <person name="Hinsu A."/>
            <person name="Jena J.K."/>
        </authorList>
    </citation>
    <scope>NUCLEOTIDE SEQUENCE</scope>
    <source>
        <strain evidence="2">CIFAMagur01</strain>
        <tissue evidence="2">Testis</tissue>
    </source>
</reference>
<dbReference type="EMBL" id="QNUK01000947">
    <property type="protein sequence ID" value="KAF5888634.1"/>
    <property type="molecule type" value="Genomic_DNA"/>
</dbReference>
<sequence>CTEKITGVAYEIVNGVLRRCQVDDVTGLPTSDCEFYPHAMQNTNASLMSMLGIDT</sequence>
<dbReference type="AlphaFoldDB" id="A0A8J4TCM0"/>
<comment type="caution">
    <text evidence="2">The sequence shown here is derived from an EMBL/GenBank/DDBJ whole genome shotgun (WGS) entry which is preliminary data.</text>
</comment>
<evidence type="ECO:0000313" key="3">
    <source>
        <dbReference type="Proteomes" id="UP000727407"/>
    </source>
</evidence>
<name>A0A8J4TCM0_CLAMG</name>
<dbReference type="Proteomes" id="UP000727407">
    <property type="component" value="Unassembled WGS sequence"/>
</dbReference>
<feature type="non-terminal residue" evidence="2">
    <location>
        <position position="55"/>
    </location>
</feature>
<evidence type="ECO:0000259" key="1">
    <source>
        <dbReference type="Pfam" id="PF08434"/>
    </source>
</evidence>
<dbReference type="Pfam" id="PF08434">
    <property type="entry name" value="CLCA"/>
    <property type="match status" value="1"/>
</dbReference>
<feature type="non-terminal residue" evidence="2">
    <location>
        <position position="1"/>
    </location>
</feature>